<dbReference type="EMBL" id="JAUKPO010000046">
    <property type="protein sequence ID" value="MDO1451208.1"/>
    <property type="molecule type" value="Genomic_DNA"/>
</dbReference>
<reference evidence="2" key="1">
    <citation type="submission" date="2023-07" db="EMBL/GenBank/DDBJ databases">
        <title>The genome sequence of Rhodocytophaga aerolata KACC 12507.</title>
        <authorList>
            <person name="Zhang X."/>
        </authorList>
    </citation>
    <scope>NUCLEOTIDE SEQUENCE</scope>
    <source>
        <strain evidence="2">KACC 12507</strain>
    </source>
</reference>
<keyword evidence="3" id="KW-1185">Reference proteome</keyword>
<comment type="caution">
    <text evidence="2">The sequence shown here is derived from an EMBL/GenBank/DDBJ whole genome shotgun (WGS) entry which is preliminary data.</text>
</comment>
<dbReference type="Pfam" id="PF14024">
    <property type="entry name" value="DUF4240"/>
    <property type="match status" value="1"/>
</dbReference>
<organism evidence="2 3">
    <name type="scientific">Rhodocytophaga aerolata</name>
    <dbReference type="NCBI Taxonomy" id="455078"/>
    <lineage>
        <taxon>Bacteria</taxon>
        <taxon>Pseudomonadati</taxon>
        <taxon>Bacteroidota</taxon>
        <taxon>Cytophagia</taxon>
        <taxon>Cytophagales</taxon>
        <taxon>Rhodocytophagaceae</taxon>
        <taxon>Rhodocytophaga</taxon>
    </lineage>
</organism>
<dbReference type="Proteomes" id="UP001168528">
    <property type="component" value="Unassembled WGS sequence"/>
</dbReference>
<evidence type="ECO:0000313" key="2">
    <source>
        <dbReference type="EMBL" id="MDO1451208.1"/>
    </source>
</evidence>
<dbReference type="InterPro" id="IPR025334">
    <property type="entry name" value="DUF4240"/>
</dbReference>
<accession>A0ABT8RJ34</accession>
<proteinExistence type="predicted"/>
<dbReference type="RefSeq" id="WP_302042007.1">
    <property type="nucleotide sequence ID" value="NZ_JAUKPO010000046.1"/>
</dbReference>
<sequence>MNKDKFWKLIEDSILASQGNFDKQVDILKSHLVKLPVEDIVKFDRIFYEYYAQTKISTLWAAADLIEGWCSDDRFDYFRAWVIGQGKAVFDLALDNPDNLADIDSIILARKYSGELLMYAASEAYEEKTGEEDFDELSIEGEESIPYQEITLDWVDETKQAIPSRLKTLLPKLYHRFRKE</sequence>
<protein>
    <submittedName>
        <fullName evidence="2">DUF4240 domain-containing protein</fullName>
    </submittedName>
</protein>
<feature type="domain" description="DUF4240" evidence="1">
    <location>
        <begin position="1"/>
        <end position="127"/>
    </location>
</feature>
<evidence type="ECO:0000259" key="1">
    <source>
        <dbReference type="Pfam" id="PF14024"/>
    </source>
</evidence>
<evidence type="ECO:0000313" key="3">
    <source>
        <dbReference type="Proteomes" id="UP001168528"/>
    </source>
</evidence>
<name>A0ABT8RJ34_9BACT</name>
<gene>
    <name evidence="2" type="ORF">Q0590_33350</name>
</gene>